<dbReference type="SUPFAM" id="SSF143100">
    <property type="entry name" value="TTHA1013/TTHA0281-like"/>
    <property type="match status" value="1"/>
</dbReference>
<gene>
    <name evidence="2" type="ORF">ASZ90_004863</name>
</gene>
<dbReference type="SUPFAM" id="SSF47598">
    <property type="entry name" value="Ribbon-helix-helix"/>
    <property type="match status" value="1"/>
</dbReference>
<dbReference type="InterPro" id="IPR035069">
    <property type="entry name" value="TTHA1013/TTHA0281-like"/>
</dbReference>
<dbReference type="GO" id="GO:0006355">
    <property type="term" value="P:regulation of DNA-templated transcription"/>
    <property type="evidence" value="ECO:0007669"/>
    <property type="project" value="InterPro"/>
</dbReference>
<dbReference type="Gene3D" id="1.10.1220.10">
    <property type="entry name" value="Met repressor-like"/>
    <property type="match status" value="1"/>
</dbReference>
<organism evidence="2">
    <name type="scientific">hydrocarbon metagenome</name>
    <dbReference type="NCBI Taxonomy" id="938273"/>
    <lineage>
        <taxon>unclassified sequences</taxon>
        <taxon>metagenomes</taxon>
        <taxon>ecological metagenomes</taxon>
    </lineage>
</organism>
<accession>A0A0W8FWU9</accession>
<feature type="region of interest" description="Disordered" evidence="1">
    <location>
        <begin position="172"/>
        <end position="191"/>
    </location>
</feature>
<dbReference type="InterPro" id="IPR013321">
    <property type="entry name" value="Arc_rbn_hlx_hlx"/>
</dbReference>
<dbReference type="InterPro" id="IPR010985">
    <property type="entry name" value="Ribbon_hlx_hlx"/>
</dbReference>
<name>A0A0W8FWU9_9ZZZZ</name>
<dbReference type="Pfam" id="PF05534">
    <property type="entry name" value="HicB"/>
    <property type="match status" value="1"/>
</dbReference>
<comment type="caution">
    <text evidence="2">The sequence shown here is derived from an EMBL/GenBank/DDBJ whole genome shotgun (WGS) entry which is preliminary data.</text>
</comment>
<proteinExistence type="predicted"/>
<protein>
    <recommendedName>
        <fullName evidence="3">HicB-like antitoxin of toxin-antitoxin system domain-containing protein</fullName>
    </recommendedName>
</protein>
<evidence type="ECO:0000256" key="1">
    <source>
        <dbReference type="SAM" id="MobiDB-lite"/>
    </source>
</evidence>
<dbReference type="AlphaFoldDB" id="A0A0W8FWU9"/>
<dbReference type="Gene3D" id="3.30.160.250">
    <property type="match status" value="1"/>
</dbReference>
<evidence type="ECO:0000313" key="2">
    <source>
        <dbReference type="EMBL" id="KUG25313.1"/>
    </source>
</evidence>
<dbReference type="EMBL" id="LNQE01000718">
    <property type="protein sequence ID" value="KUG25313.1"/>
    <property type="molecule type" value="Genomic_DNA"/>
</dbReference>
<dbReference type="InterPro" id="IPR008651">
    <property type="entry name" value="Uncharacterised_HicB"/>
</dbReference>
<reference evidence="2" key="1">
    <citation type="journal article" date="2015" name="Proc. Natl. Acad. Sci. U.S.A.">
        <title>Networks of energetic and metabolic interactions define dynamics in microbial communities.</title>
        <authorList>
            <person name="Embree M."/>
            <person name="Liu J.K."/>
            <person name="Al-Bassam M.M."/>
            <person name="Zengler K."/>
        </authorList>
    </citation>
    <scope>NUCLEOTIDE SEQUENCE</scope>
</reference>
<evidence type="ECO:0008006" key="3">
    <source>
        <dbReference type="Google" id="ProtNLM"/>
    </source>
</evidence>
<feature type="compositionally biased region" description="Basic and acidic residues" evidence="1">
    <location>
        <begin position="177"/>
        <end position="191"/>
    </location>
</feature>
<sequence>MKKQLEELANQPYRTITYFEPEDHSWIAYHPELGQASCYAIGDSEEDARELLKEETKEFLELLLSEGREIPKPQTSQETEDLPSGQFVTRIPRTLHKKLKERADFENVSLNHLISVLLAQSLEQRNLKAMFTKTFEELTIEEKGNGELKPKRYNTEDENNIDIPTIFRVRGSKKKNNVHEPKDESYFKKDK</sequence>